<evidence type="ECO:0000256" key="3">
    <source>
        <dbReference type="ARBA" id="ARBA00022729"/>
    </source>
</evidence>
<dbReference type="PANTHER" id="PTHR30290">
    <property type="entry name" value="PERIPLASMIC BINDING COMPONENT OF ABC TRANSPORTER"/>
    <property type="match status" value="1"/>
</dbReference>
<dbReference type="InterPro" id="IPR030678">
    <property type="entry name" value="Peptide/Ni-bd"/>
</dbReference>
<dbReference type="GO" id="GO:1904680">
    <property type="term" value="F:peptide transmembrane transporter activity"/>
    <property type="evidence" value="ECO:0007669"/>
    <property type="project" value="TreeGrafter"/>
</dbReference>
<dbReference type="GO" id="GO:0043190">
    <property type="term" value="C:ATP-binding cassette (ABC) transporter complex"/>
    <property type="evidence" value="ECO:0007669"/>
    <property type="project" value="InterPro"/>
</dbReference>
<dbReference type="CDD" id="cd08493">
    <property type="entry name" value="PBP2_DppA_like"/>
    <property type="match status" value="1"/>
</dbReference>
<keyword evidence="7" id="KW-1185">Reference proteome</keyword>
<evidence type="ECO:0000256" key="1">
    <source>
        <dbReference type="ARBA" id="ARBA00005695"/>
    </source>
</evidence>
<proteinExistence type="inferred from homology"/>
<protein>
    <submittedName>
        <fullName evidence="6">Peptide/nickel transport system substrate-binding protein</fullName>
    </submittedName>
</protein>
<dbReference type="PROSITE" id="PS51257">
    <property type="entry name" value="PROKAR_LIPOPROTEIN"/>
    <property type="match status" value="1"/>
</dbReference>
<reference evidence="6 7" key="1">
    <citation type="submission" date="2016-10" db="EMBL/GenBank/DDBJ databases">
        <authorList>
            <person name="de Groot N.N."/>
        </authorList>
    </citation>
    <scope>NUCLEOTIDE SEQUENCE [LARGE SCALE GENOMIC DNA]</scope>
    <source>
        <strain evidence="6 7">CGMCC 4.5727</strain>
    </source>
</reference>
<comment type="similarity">
    <text evidence="1">Belongs to the bacterial solute-binding protein 5 family.</text>
</comment>
<dbReference type="Gene3D" id="3.90.76.10">
    <property type="entry name" value="Dipeptide-binding Protein, Domain 1"/>
    <property type="match status" value="1"/>
</dbReference>
<evidence type="ECO:0000256" key="4">
    <source>
        <dbReference type="SAM" id="SignalP"/>
    </source>
</evidence>
<keyword evidence="3 4" id="KW-0732">Signal</keyword>
<dbReference type="Pfam" id="PF00496">
    <property type="entry name" value="SBP_bac_5"/>
    <property type="match status" value="1"/>
</dbReference>
<gene>
    <name evidence="6" type="ORF">SAMN05421806_102258</name>
</gene>
<feature type="chain" id="PRO_5039470546" evidence="4">
    <location>
        <begin position="18"/>
        <end position="557"/>
    </location>
</feature>
<dbReference type="SUPFAM" id="SSF53850">
    <property type="entry name" value="Periplasmic binding protein-like II"/>
    <property type="match status" value="1"/>
</dbReference>
<dbReference type="InterPro" id="IPR000914">
    <property type="entry name" value="SBP_5_dom"/>
</dbReference>
<name>A0A1G8W5T7_9ACTN</name>
<keyword evidence="2" id="KW-0813">Transport</keyword>
<organism evidence="6 7">
    <name type="scientific">Streptomyces indicus</name>
    <dbReference type="NCBI Taxonomy" id="417292"/>
    <lineage>
        <taxon>Bacteria</taxon>
        <taxon>Bacillati</taxon>
        <taxon>Actinomycetota</taxon>
        <taxon>Actinomycetes</taxon>
        <taxon>Kitasatosporales</taxon>
        <taxon>Streptomycetaceae</taxon>
        <taxon>Streptomyces</taxon>
    </lineage>
</organism>
<evidence type="ECO:0000259" key="5">
    <source>
        <dbReference type="Pfam" id="PF00496"/>
    </source>
</evidence>
<dbReference type="AlphaFoldDB" id="A0A1G8W5T7"/>
<sequence length="557" mass="60819">MRILKSRGARMATAAVAATLVVTACGSDRDKGGDEGKGKDDTFVFAGAGDPASLDPALASDGETFRVTRQAFEALIEHEPGGSKMVGGLAEKWSSNPEGTVWTFNLRQGVKFHDGEAFNAAAVCANYDYWFNWKGTYQNSAVSYYWQTIMGGFAKNEDKETPKANYKSCTAKDENTAVIEVNEPSAQLPGGFSLQALAIHSPKSLKTFASQEATAKDDAITYPKYSQEAGALAGTGPYKYKSWNKGNKEVTLERFDDYWGEKAKVKNLVFRTIDTEEGRRDALRAGDIDGYDLVSPADVKTLEGEGFQVPTRDVFNLLYVGMSQGKNPALKKPEVRKAIAHALDRENLVKTQLPEGAKVATQFMPDTIAGHTDKVAKYEHSTEKAKSLLKDAGEENLKIEFCYPTEVTRPYMPNPQDLFELMKNDLEKAGIKVTPKPLKWNPDYTDATEAGACALHMLGWTGDFNDGFNFIGTWFAAKSKQWGFDDKKLFEAVNAGSKEGDPAARVAAYEAANVALMDYVPGVPISSSPPAIAFGKNVNPPKVSPLTQENFAEVSFK</sequence>
<accession>A0A1G8W5T7</accession>
<evidence type="ECO:0000256" key="2">
    <source>
        <dbReference type="ARBA" id="ARBA00022448"/>
    </source>
</evidence>
<feature type="signal peptide" evidence="4">
    <location>
        <begin position="1"/>
        <end position="17"/>
    </location>
</feature>
<feature type="domain" description="Solute-binding protein family 5" evidence="5">
    <location>
        <begin position="84"/>
        <end position="479"/>
    </location>
</feature>
<dbReference type="EMBL" id="FNFF01000002">
    <property type="protein sequence ID" value="SDJ73658.1"/>
    <property type="molecule type" value="Genomic_DNA"/>
</dbReference>
<dbReference type="PIRSF" id="PIRSF002741">
    <property type="entry name" value="MppA"/>
    <property type="match status" value="1"/>
</dbReference>
<dbReference type="GO" id="GO:0042597">
    <property type="term" value="C:periplasmic space"/>
    <property type="evidence" value="ECO:0007669"/>
    <property type="project" value="UniProtKB-ARBA"/>
</dbReference>
<evidence type="ECO:0000313" key="6">
    <source>
        <dbReference type="EMBL" id="SDJ73658.1"/>
    </source>
</evidence>
<dbReference type="Proteomes" id="UP000199155">
    <property type="component" value="Unassembled WGS sequence"/>
</dbReference>
<evidence type="ECO:0000313" key="7">
    <source>
        <dbReference type="Proteomes" id="UP000199155"/>
    </source>
</evidence>
<dbReference type="RefSeq" id="WP_093608037.1">
    <property type="nucleotide sequence ID" value="NZ_FNFF01000002.1"/>
</dbReference>
<dbReference type="STRING" id="417292.SAMN05421806_102258"/>
<dbReference type="Gene3D" id="3.40.190.10">
    <property type="entry name" value="Periplasmic binding protein-like II"/>
    <property type="match status" value="1"/>
</dbReference>
<dbReference type="InterPro" id="IPR039424">
    <property type="entry name" value="SBP_5"/>
</dbReference>
<dbReference type="Gene3D" id="3.10.105.10">
    <property type="entry name" value="Dipeptide-binding Protein, Domain 3"/>
    <property type="match status" value="1"/>
</dbReference>
<dbReference type="GO" id="GO:0015833">
    <property type="term" value="P:peptide transport"/>
    <property type="evidence" value="ECO:0007669"/>
    <property type="project" value="TreeGrafter"/>
</dbReference>
<dbReference type="OrthoDB" id="9046151at2"/>
<dbReference type="PANTHER" id="PTHR30290:SF9">
    <property type="entry name" value="OLIGOPEPTIDE-BINDING PROTEIN APPA"/>
    <property type="match status" value="1"/>
</dbReference>